<keyword evidence="4" id="KW-0547">Nucleotide-binding</keyword>
<dbReference type="EMBL" id="RXGA01000003">
    <property type="protein sequence ID" value="RWX73136.1"/>
    <property type="molecule type" value="Genomic_DNA"/>
</dbReference>
<dbReference type="Proteomes" id="UP000288215">
    <property type="component" value="Unassembled WGS sequence"/>
</dbReference>
<dbReference type="Pfam" id="PF01467">
    <property type="entry name" value="CTP_transf_like"/>
    <property type="match status" value="1"/>
</dbReference>
<evidence type="ECO:0000256" key="3">
    <source>
        <dbReference type="ARBA" id="ARBA00022695"/>
    </source>
</evidence>
<evidence type="ECO:0000256" key="2">
    <source>
        <dbReference type="ARBA" id="ARBA00022679"/>
    </source>
</evidence>
<dbReference type="Gene3D" id="3.40.50.620">
    <property type="entry name" value="HUPs"/>
    <property type="match status" value="1"/>
</dbReference>
<evidence type="ECO:0000256" key="4">
    <source>
        <dbReference type="HAMAP-Rule" id="MF_00243"/>
    </source>
</evidence>
<dbReference type="PANTHER" id="PTHR21342">
    <property type="entry name" value="PHOSPHOPANTETHEINE ADENYLYLTRANSFERASE"/>
    <property type="match status" value="1"/>
</dbReference>
<keyword evidence="4" id="KW-0520">NAD</keyword>
<dbReference type="NCBIfam" id="NF002243">
    <property type="entry name" value="PRK01153.1"/>
    <property type="match status" value="1"/>
</dbReference>
<dbReference type="SUPFAM" id="SSF52374">
    <property type="entry name" value="Nucleotidylyl transferase"/>
    <property type="match status" value="1"/>
</dbReference>
<dbReference type="GO" id="GO:0000309">
    <property type="term" value="F:nicotinamide-nucleotide adenylyltransferase activity"/>
    <property type="evidence" value="ECO:0007669"/>
    <property type="project" value="UniProtKB-UniRule"/>
</dbReference>
<sequence>MRGLLIGRYQPFHKGHLEVIKNILREVEELIIGIGSAQISHTLENPFTAGERMTMISSVLKSNGLSERCPYIIPINDVWNNALWVRHVRSLTPKFDVVYTGNPLAKRLFTEEGVDVRTPAMFDRFKYSGTEIRRRILKGADWESLVPTEVVRIVKEIGGVERIRDISKSDKITFLEPGDVSP</sequence>
<keyword evidence="2 4" id="KW-0808">Transferase</keyword>
<dbReference type="GO" id="GO:0005737">
    <property type="term" value="C:cytoplasm"/>
    <property type="evidence" value="ECO:0007669"/>
    <property type="project" value="UniProtKB-SubCell"/>
</dbReference>
<evidence type="ECO:0000313" key="7">
    <source>
        <dbReference type="EMBL" id="RWX73136.1"/>
    </source>
</evidence>
<keyword evidence="3 4" id="KW-0548">Nucleotidyltransferase</keyword>
<comment type="catalytic activity">
    <reaction evidence="4">
        <text>beta-nicotinamide D-ribonucleotide + ATP + H(+) = diphosphate + NAD(+)</text>
        <dbReference type="Rhea" id="RHEA:21360"/>
        <dbReference type="ChEBI" id="CHEBI:14649"/>
        <dbReference type="ChEBI" id="CHEBI:15378"/>
        <dbReference type="ChEBI" id="CHEBI:30616"/>
        <dbReference type="ChEBI" id="CHEBI:33019"/>
        <dbReference type="ChEBI" id="CHEBI:57540"/>
        <dbReference type="EC" id="2.7.7.1"/>
    </reaction>
</comment>
<dbReference type="InterPro" id="IPR006418">
    <property type="entry name" value="NMN_Atrans_arc"/>
</dbReference>
<dbReference type="GO" id="GO:0005524">
    <property type="term" value="F:ATP binding"/>
    <property type="evidence" value="ECO:0007669"/>
    <property type="project" value="UniProtKB-KW"/>
</dbReference>
<comment type="caution">
    <text evidence="7">The sequence shown here is derived from an EMBL/GenBank/DDBJ whole genome shotgun (WGS) entry which is preliminary data.</text>
</comment>
<dbReference type="GO" id="GO:0009435">
    <property type="term" value="P:NAD+ biosynthetic process"/>
    <property type="evidence" value="ECO:0007669"/>
    <property type="project" value="UniProtKB-UniRule"/>
</dbReference>
<keyword evidence="4" id="KW-0963">Cytoplasm</keyword>
<evidence type="ECO:0000256" key="1">
    <source>
        <dbReference type="ARBA" id="ARBA00010124"/>
    </source>
</evidence>
<evidence type="ECO:0000313" key="8">
    <source>
        <dbReference type="Proteomes" id="UP000288215"/>
    </source>
</evidence>
<dbReference type="UniPathway" id="UPA00253">
    <property type="reaction ID" value="UER00600"/>
</dbReference>
<accession>A0A444L6E7</accession>
<protein>
    <recommendedName>
        <fullName evidence="4 5">Nicotinamide-nucleotide adenylyltransferase</fullName>
        <ecNumber evidence="4 5">2.7.7.1</ecNumber>
    </recommendedName>
    <alternativeName>
        <fullName evidence="4">NAD(+) diphosphorylase</fullName>
    </alternativeName>
    <alternativeName>
        <fullName evidence="4">NAD(+) pyrophosphorylase</fullName>
    </alternativeName>
    <alternativeName>
        <fullName evidence="4">NMN adenylyltransferase</fullName>
    </alternativeName>
</protein>
<keyword evidence="4" id="KW-0067">ATP-binding</keyword>
<dbReference type="InterPro" id="IPR014729">
    <property type="entry name" value="Rossmann-like_a/b/a_fold"/>
</dbReference>
<dbReference type="AlphaFoldDB" id="A0A444L6E7"/>
<dbReference type="NCBIfam" id="TIGR01527">
    <property type="entry name" value="arch_NMN_Atrans"/>
    <property type="match status" value="1"/>
</dbReference>
<dbReference type="EC" id="2.7.7.1" evidence="4 5"/>
<proteinExistence type="inferred from homology"/>
<reference evidence="7 8" key="1">
    <citation type="submission" date="2018-12" db="EMBL/GenBank/DDBJ databases">
        <title>The complete genome of the methanogenic archaea of the candidate phylum Verstraetearchaeota, obtained from the metagenome of underground thermal water.</title>
        <authorList>
            <person name="Kadnikov V.V."/>
            <person name="Mardanov A.V."/>
            <person name="Beletsky A.V."/>
            <person name="Karnachuk O.V."/>
            <person name="Ravin N.V."/>
        </authorList>
    </citation>
    <scope>NUCLEOTIDE SEQUENCE [LARGE SCALE GENOMIC DNA]</scope>
    <source>
        <strain evidence="7">Ch88</strain>
    </source>
</reference>
<comment type="similarity">
    <text evidence="1 4">Belongs to the archaeal NMN adenylyltransferase family.</text>
</comment>
<evidence type="ECO:0000259" key="6">
    <source>
        <dbReference type="Pfam" id="PF01467"/>
    </source>
</evidence>
<dbReference type="NCBIfam" id="TIGR00125">
    <property type="entry name" value="cyt_tran_rel"/>
    <property type="match status" value="1"/>
</dbReference>
<evidence type="ECO:0000256" key="5">
    <source>
        <dbReference type="NCBIfam" id="TIGR01527"/>
    </source>
</evidence>
<keyword evidence="4" id="KW-0662">Pyridine nucleotide biosynthesis</keyword>
<dbReference type="InterPro" id="IPR004821">
    <property type="entry name" value="Cyt_trans-like"/>
</dbReference>
<organism evidence="7 8">
    <name type="scientific">Methanosuratincola subterraneus</name>
    <dbReference type="NCBI Taxonomy" id="2593994"/>
    <lineage>
        <taxon>Archaea</taxon>
        <taxon>Thermoproteota</taxon>
        <taxon>Methanosuratincolia</taxon>
        <taxon>Candidatus Methanomethylicales</taxon>
        <taxon>Candidatus Methanomethylicaceae</taxon>
        <taxon>Candidatus Methanosuratincola (ex Vanwonterghem et al. 2016)</taxon>
    </lineage>
</organism>
<name>A0A444L6E7_METS7</name>
<feature type="domain" description="Cytidyltransferase-like" evidence="6">
    <location>
        <begin position="5"/>
        <end position="135"/>
    </location>
</feature>
<gene>
    <name evidence="7" type="ORF">Metus_1110</name>
</gene>
<comment type="subcellular location">
    <subcellularLocation>
        <location evidence="4">Cytoplasm</location>
    </subcellularLocation>
</comment>
<dbReference type="CDD" id="cd02166">
    <property type="entry name" value="NMNAT_Archaea"/>
    <property type="match status" value="1"/>
</dbReference>
<dbReference type="HAMAP" id="MF_00243">
    <property type="entry name" value="NMN_adenylyltr"/>
    <property type="match status" value="1"/>
</dbReference>
<dbReference type="PANTHER" id="PTHR21342:SF0">
    <property type="entry name" value="BIFUNCTIONAL NMN ADENYLYLTRANSFERASE_NUDIX HYDROLASE"/>
    <property type="match status" value="1"/>
</dbReference>
<comment type="pathway">
    <text evidence="4">Cofactor biosynthesis; NAD(+) biosynthesis; NAD(+) from nicotinamide D-ribonucleotide: step 1/1.</text>
</comment>